<sequence length="131" mass="15634">YLPSSFNRAPRNPALKINSGFKAWEYMLYLWSLGPAVFRPYLDDAHWKNFCKLVGVMRIVQQREITHEQILEADQLVLEWETEFEELYYQRDAHRLHFIRPCVHLMIHAPMETFRVGPLNNLSQWSTENAI</sequence>
<proteinExistence type="predicted"/>
<reference evidence="1 2" key="1">
    <citation type="journal article" date="2019" name="Nat. Ecol. Evol.">
        <title>Megaphylogeny resolves global patterns of mushroom evolution.</title>
        <authorList>
            <person name="Varga T."/>
            <person name="Krizsan K."/>
            <person name="Foldi C."/>
            <person name="Dima B."/>
            <person name="Sanchez-Garcia M."/>
            <person name="Sanchez-Ramirez S."/>
            <person name="Szollosi G.J."/>
            <person name="Szarkandi J.G."/>
            <person name="Papp V."/>
            <person name="Albert L."/>
            <person name="Andreopoulos W."/>
            <person name="Angelini C."/>
            <person name="Antonin V."/>
            <person name="Barry K.W."/>
            <person name="Bougher N.L."/>
            <person name="Buchanan P."/>
            <person name="Buyck B."/>
            <person name="Bense V."/>
            <person name="Catcheside P."/>
            <person name="Chovatia M."/>
            <person name="Cooper J."/>
            <person name="Damon W."/>
            <person name="Desjardin D."/>
            <person name="Finy P."/>
            <person name="Geml J."/>
            <person name="Haridas S."/>
            <person name="Hughes K."/>
            <person name="Justo A."/>
            <person name="Karasinski D."/>
            <person name="Kautmanova I."/>
            <person name="Kiss B."/>
            <person name="Kocsube S."/>
            <person name="Kotiranta H."/>
            <person name="LaButti K.M."/>
            <person name="Lechner B.E."/>
            <person name="Liimatainen K."/>
            <person name="Lipzen A."/>
            <person name="Lukacs Z."/>
            <person name="Mihaltcheva S."/>
            <person name="Morgado L.N."/>
            <person name="Niskanen T."/>
            <person name="Noordeloos M.E."/>
            <person name="Ohm R.A."/>
            <person name="Ortiz-Santana B."/>
            <person name="Ovrebo C."/>
            <person name="Racz N."/>
            <person name="Riley R."/>
            <person name="Savchenko A."/>
            <person name="Shiryaev A."/>
            <person name="Soop K."/>
            <person name="Spirin V."/>
            <person name="Szebenyi C."/>
            <person name="Tomsovsky M."/>
            <person name="Tulloss R.E."/>
            <person name="Uehling J."/>
            <person name="Grigoriev I.V."/>
            <person name="Vagvolgyi C."/>
            <person name="Papp T."/>
            <person name="Martin F.M."/>
            <person name="Miettinen O."/>
            <person name="Hibbett D.S."/>
            <person name="Nagy L.G."/>
        </authorList>
    </citation>
    <scope>NUCLEOTIDE SEQUENCE [LARGE SCALE GENOMIC DNA]</scope>
    <source>
        <strain evidence="1 2">NL-1719</strain>
    </source>
</reference>
<evidence type="ECO:0000313" key="2">
    <source>
        <dbReference type="Proteomes" id="UP000308600"/>
    </source>
</evidence>
<gene>
    <name evidence="1" type="ORF">BDN72DRAFT_746774</name>
</gene>
<keyword evidence="2" id="KW-1185">Reference proteome</keyword>
<feature type="non-terminal residue" evidence="1">
    <location>
        <position position="1"/>
    </location>
</feature>
<evidence type="ECO:0000313" key="1">
    <source>
        <dbReference type="EMBL" id="TFK58977.1"/>
    </source>
</evidence>
<feature type="non-terminal residue" evidence="1">
    <location>
        <position position="131"/>
    </location>
</feature>
<dbReference type="Proteomes" id="UP000308600">
    <property type="component" value="Unassembled WGS sequence"/>
</dbReference>
<dbReference type="EMBL" id="ML209120">
    <property type="protein sequence ID" value="TFK58977.1"/>
    <property type="molecule type" value="Genomic_DNA"/>
</dbReference>
<organism evidence="1 2">
    <name type="scientific">Pluteus cervinus</name>
    <dbReference type="NCBI Taxonomy" id="181527"/>
    <lineage>
        <taxon>Eukaryota</taxon>
        <taxon>Fungi</taxon>
        <taxon>Dikarya</taxon>
        <taxon>Basidiomycota</taxon>
        <taxon>Agaricomycotina</taxon>
        <taxon>Agaricomycetes</taxon>
        <taxon>Agaricomycetidae</taxon>
        <taxon>Agaricales</taxon>
        <taxon>Pluteineae</taxon>
        <taxon>Pluteaceae</taxon>
        <taxon>Pluteus</taxon>
    </lineage>
</organism>
<protein>
    <submittedName>
        <fullName evidence="1">Uncharacterized protein</fullName>
    </submittedName>
</protein>
<accession>A0ACD3A040</accession>
<name>A0ACD3A040_9AGAR</name>